<dbReference type="VEuPathDB" id="FungiDB:PTTG_10080"/>
<dbReference type="STRING" id="630390.A0A0C4FA39"/>
<evidence type="ECO:0000313" key="3">
    <source>
        <dbReference type="EnsemblFungi" id="PTTG_10080-t43_1-p1"/>
    </source>
</evidence>
<dbReference type="EnsemblFungi" id="PTTG_10080-t43_1">
    <property type="protein sequence ID" value="PTTG_10080-t43_1-p1"/>
    <property type="gene ID" value="PTTG_10080"/>
</dbReference>
<reference evidence="3 4" key="3">
    <citation type="journal article" date="2017" name="G3 (Bethesda)">
        <title>Comparative analysis highlights variable genome content of wheat rusts and divergence of the mating loci.</title>
        <authorList>
            <person name="Cuomo C.A."/>
            <person name="Bakkeren G."/>
            <person name="Khalil H.B."/>
            <person name="Panwar V."/>
            <person name="Joly D."/>
            <person name="Linning R."/>
            <person name="Sakthikumar S."/>
            <person name="Song X."/>
            <person name="Adiconis X."/>
            <person name="Fan L."/>
            <person name="Goldberg J.M."/>
            <person name="Levin J.Z."/>
            <person name="Young S."/>
            <person name="Zeng Q."/>
            <person name="Anikster Y."/>
            <person name="Bruce M."/>
            <person name="Wang M."/>
            <person name="Yin C."/>
            <person name="McCallum B."/>
            <person name="Szabo L.J."/>
            <person name="Hulbert S."/>
            <person name="Chen X."/>
            <person name="Fellers J.P."/>
        </authorList>
    </citation>
    <scope>NUCLEOTIDE SEQUENCE</scope>
    <source>
        <strain evidence="3">isolate 1-1 / race 1 (BBBD)</strain>
        <strain evidence="4">Isolate 1-1 / race 1 (BBBD)</strain>
    </source>
</reference>
<dbReference type="OrthoDB" id="263283at2759"/>
<sequence>MARPILTLTITITLLWLSQHHNNHPPLLLPTHAAHPWLALGKLPAAHSHQPIDLLWTWANHSPPATTTPHLHRQHDELRFSLRSSRENLPEPAVRQRTIIAEQQPHWLQLTQPTIITLTDLLHTEVVKRHPPKPVVFGFARRVQVTP</sequence>
<feature type="signal peptide" evidence="1">
    <location>
        <begin position="1"/>
        <end position="20"/>
    </location>
</feature>
<protein>
    <submittedName>
        <fullName evidence="2 3">Uncharacterized protein</fullName>
    </submittedName>
</protein>
<evidence type="ECO:0000313" key="2">
    <source>
        <dbReference type="EMBL" id="OAV87461.1"/>
    </source>
</evidence>
<dbReference type="AlphaFoldDB" id="A0A0C4FA39"/>
<evidence type="ECO:0000256" key="1">
    <source>
        <dbReference type="SAM" id="SignalP"/>
    </source>
</evidence>
<keyword evidence="1" id="KW-0732">Signal</keyword>
<evidence type="ECO:0000313" key="4">
    <source>
        <dbReference type="Proteomes" id="UP000005240"/>
    </source>
</evidence>
<dbReference type="Proteomes" id="UP000005240">
    <property type="component" value="Unassembled WGS sequence"/>
</dbReference>
<reference evidence="2" key="1">
    <citation type="submission" date="2009-11" db="EMBL/GenBank/DDBJ databases">
        <authorList>
            <consortium name="The Broad Institute Genome Sequencing Platform"/>
            <person name="Ward D."/>
            <person name="Feldgarden M."/>
            <person name="Earl A."/>
            <person name="Young S.K."/>
            <person name="Zeng Q."/>
            <person name="Koehrsen M."/>
            <person name="Alvarado L."/>
            <person name="Berlin A."/>
            <person name="Bochicchio J."/>
            <person name="Borenstein D."/>
            <person name="Chapman S.B."/>
            <person name="Chen Z."/>
            <person name="Engels R."/>
            <person name="Freedman E."/>
            <person name="Gellesch M."/>
            <person name="Goldberg J."/>
            <person name="Griggs A."/>
            <person name="Gujja S."/>
            <person name="Heilman E."/>
            <person name="Heiman D."/>
            <person name="Hepburn T."/>
            <person name="Howarth C."/>
            <person name="Jen D."/>
            <person name="Larson L."/>
            <person name="Lewis B."/>
            <person name="Mehta T."/>
            <person name="Park D."/>
            <person name="Pearson M."/>
            <person name="Roberts A."/>
            <person name="Saif S."/>
            <person name="Shea T."/>
            <person name="Shenoy N."/>
            <person name="Sisk P."/>
            <person name="Stolte C."/>
            <person name="Sykes S."/>
            <person name="Thomson T."/>
            <person name="Walk T."/>
            <person name="White J."/>
            <person name="Yandava C."/>
            <person name="Izard J."/>
            <person name="Baranova O.V."/>
            <person name="Blanton J.M."/>
            <person name="Tanner A.C."/>
            <person name="Dewhirst F.E."/>
            <person name="Haas B."/>
            <person name="Nusbaum C."/>
            <person name="Birren B."/>
        </authorList>
    </citation>
    <scope>NUCLEOTIDE SEQUENCE [LARGE SCALE GENOMIC DNA]</scope>
    <source>
        <strain evidence="2">1-1 BBBD Race 1</strain>
    </source>
</reference>
<name>A0A0C4FA39_PUCT1</name>
<gene>
    <name evidence="2" type="ORF">PTTG_10080</name>
</gene>
<reference evidence="2" key="2">
    <citation type="submission" date="2016-05" db="EMBL/GenBank/DDBJ databases">
        <title>Comparative analysis highlights variable genome content of wheat rusts and divergence of the mating loci.</title>
        <authorList>
            <person name="Cuomo C.A."/>
            <person name="Bakkeren G."/>
            <person name="Szabo L."/>
            <person name="Khalil H."/>
            <person name="Joly D."/>
            <person name="Goldberg J."/>
            <person name="Young S."/>
            <person name="Zeng Q."/>
            <person name="Fellers J."/>
        </authorList>
    </citation>
    <scope>NUCLEOTIDE SEQUENCE [LARGE SCALE GENOMIC DNA]</scope>
    <source>
        <strain evidence="2">1-1 BBBD Race 1</strain>
    </source>
</reference>
<keyword evidence="4" id="KW-1185">Reference proteome</keyword>
<proteinExistence type="predicted"/>
<reference evidence="3" key="4">
    <citation type="submission" date="2025-05" db="UniProtKB">
        <authorList>
            <consortium name="EnsemblFungi"/>
        </authorList>
    </citation>
    <scope>IDENTIFICATION</scope>
    <source>
        <strain evidence="3">isolate 1-1 / race 1 (BBBD)</strain>
    </source>
</reference>
<feature type="chain" id="PRO_5009386327" evidence="1">
    <location>
        <begin position="21"/>
        <end position="147"/>
    </location>
</feature>
<accession>A0A0C4FA39</accession>
<organism evidence="2">
    <name type="scientific">Puccinia triticina (isolate 1-1 / race 1 (BBBD))</name>
    <name type="common">Brown leaf rust fungus</name>
    <dbReference type="NCBI Taxonomy" id="630390"/>
    <lineage>
        <taxon>Eukaryota</taxon>
        <taxon>Fungi</taxon>
        <taxon>Dikarya</taxon>
        <taxon>Basidiomycota</taxon>
        <taxon>Pucciniomycotina</taxon>
        <taxon>Pucciniomycetes</taxon>
        <taxon>Pucciniales</taxon>
        <taxon>Pucciniaceae</taxon>
        <taxon>Puccinia</taxon>
    </lineage>
</organism>
<dbReference type="EMBL" id="ADAS02000394">
    <property type="protein sequence ID" value="OAV87461.1"/>
    <property type="molecule type" value="Genomic_DNA"/>
</dbReference>